<evidence type="ECO:0000313" key="3">
    <source>
        <dbReference type="Proteomes" id="UP000001396"/>
    </source>
</evidence>
<feature type="compositionally biased region" description="Acidic residues" evidence="1">
    <location>
        <begin position="937"/>
        <end position="946"/>
    </location>
</feature>
<proteinExistence type="predicted"/>
<feature type="region of interest" description="Disordered" evidence="1">
    <location>
        <begin position="908"/>
        <end position="946"/>
    </location>
</feature>
<dbReference type="Proteomes" id="UP000001396">
    <property type="component" value="Unassembled WGS sequence"/>
</dbReference>
<sequence>MKDLSTFPLILLQKIISFVDDPIDQICFTLTCKQCFYQLPEKYTFNTTDKELYDSSHYNGEFFLLKSFKSPILKSIETKSYKLSYFYETNYQIYKKNLPVGITHLAINELYTRDFYENELPETLKSLVFERYAKFNLHFTEGSLPQSLRVLTLGVMFQQPIYAGDFPPLLEELNFGDGYDLPFEVGVLPPALKTLTFGHSFNQPLKESVLPNGLTKLVFGDKFNQTLEQLPPSITKLTVGANFNQLIPERTLLPKLRSLTLHGSYPHLLALPSVDKLKSIGYMNTPLLTHLKGNLIAEHNGPLLQKISFDRFYNTSNIAPGLIPSSVGEIVFGYWFNSNLKVGVFPNGLTRLDFGNTFNEVLDAGLLPPTLLSLQLGGRYLHKLVPGVLPASLESLEFGTEKSRYTRKELSLAVPASLTYLALPIGYNDDLPPFVKTVKLLENTACPKRCLNYSMFATQPFGSTIEMKVNVYDSIQIRRLDNRYSLVISQYIDGGYIESKRLSDGSFFEEIECIDESDSEEGEVYYDHQVESMDQDDDSKSKCYNLYIDSDRDDTSEDEADQMLYAQQLRRDRSQEQQQQPVQIPYPPPAQQYNEPLPFGFGLGVSSVPPQTTTPTTGSSFGSTTNSLAQPAPSMPYFGPGVTNVSYGAFGSTSNSQQPTTGSFGSTTNSLAQPAPSMPYFGPGVTNISYGTFGSTSNSQQPTITPPPTLGQGVTSVSQPSTGSFGSTTNSLAQPAPSLPYFGPGATNVSYGTFGSTPNSQQPTIGSFVPINSLAQPAPSMPYFGPGATNVSYGTFGSIATNSAGSQPTFSGFNGTFVSMSNTQTTTPLGSTTNPQPTASNPNFTAKPAKPAPTNFTAKPATPMNFTATFIPKPAKPAPTNFTAKPATPINFTAKPMNFTAKSTGFAIAPSPVSENPPNTNTTDDAVSVDKDKEMTDPIDLDDNSK</sequence>
<feature type="compositionally biased region" description="Polar residues" evidence="1">
    <location>
        <begin position="712"/>
        <end position="733"/>
    </location>
</feature>
<feature type="compositionally biased region" description="Low complexity" evidence="1">
    <location>
        <begin position="604"/>
        <end position="627"/>
    </location>
</feature>
<dbReference type="PANTHER" id="PTHR32134">
    <property type="entry name" value="FNIP REPEAT-CONTAINING PROTEIN"/>
    <property type="match status" value="1"/>
</dbReference>
<dbReference type="InterPro" id="IPR008615">
    <property type="entry name" value="FNIP"/>
</dbReference>
<dbReference type="EMBL" id="ADBJ01000018">
    <property type="protein sequence ID" value="EFA82751.1"/>
    <property type="molecule type" value="Genomic_DNA"/>
</dbReference>
<feature type="compositionally biased region" description="Polar residues" evidence="1">
    <location>
        <begin position="649"/>
        <end position="672"/>
    </location>
</feature>
<dbReference type="InterPro" id="IPR032675">
    <property type="entry name" value="LRR_dom_sf"/>
</dbReference>
<keyword evidence="3" id="KW-1185">Reference proteome</keyword>
<dbReference type="InParanoid" id="D3B7K8"/>
<feature type="region of interest" description="Disordered" evidence="1">
    <location>
        <begin position="569"/>
        <end position="633"/>
    </location>
</feature>
<accession>D3B7K8</accession>
<dbReference type="SUPFAM" id="SSF52058">
    <property type="entry name" value="L domain-like"/>
    <property type="match status" value="1"/>
</dbReference>
<feature type="compositionally biased region" description="Polar residues" evidence="1">
    <location>
        <begin position="692"/>
        <end position="703"/>
    </location>
</feature>
<feature type="compositionally biased region" description="Polar residues" evidence="1">
    <location>
        <begin position="913"/>
        <end position="925"/>
    </location>
</feature>
<protein>
    <submittedName>
        <fullName evidence="2">Calmodulin-binding protein</fullName>
    </submittedName>
</protein>
<dbReference type="Pfam" id="PF05725">
    <property type="entry name" value="FNIP"/>
    <property type="match status" value="5"/>
</dbReference>
<name>D3B7K8_HETP5</name>
<comment type="caution">
    <text evidence="2">The sequence shown here is derived from an EMBL/GenBank/DDBJ whole genome shotgun (WGS) entry which is preliminary data.</text>
</comment>
<gene>
    <name evidence="2" type="ORF">PPL_04446</name>
</gene>
<reference evidence="2 3" key="1">
    <citation type="journal article" date="2011" name="Genome Res.">
        <title>Phylogeny-wide analysis of social amoeba genomes highlights ancient origins for complex intercellular communication.</title>
        <authorList>
            <person name="Heidel A.J."/>
            <person name="Lawal H.M."/>
            <person name="Felder M."/>
            <person name="Schilde C."/>
            <person name="Helps N.R."/>
            <person name="Tunggal B."/>
            <person name="Rivero F."/>
            <person name="John U."/>
            <person name="Schleicher M."/>
            <person name="Eichinger L."/>
            <person name="Platzer M."/>
            <person name="Noegel A.A."/>
            <person name="Schaap P."/>
            <person name="Gloeckner G."/>
        </authorList>
    </citation>
    <scope>NUCLEOTIDE SEQUENCE [LARGE SCALE GENOMIC DNA]</scope>
    <source>
        <strain evidence="3">ATCC 26659 / Pp 5 / PN500</strain>
    </source>
</reference>
<dbReference type="PANTHER" id="PTHR32134:SF92">
    <property type="entry name" value="FNIP REPEAT-CONTAINING PROTEIN"/>
    <property type="match status" value="1"/>
</dbReference>
<organism evidence="2 3">
    <name type="scientific">Heterostelium pallidum (strain ATCC 26659 / Pp 5 / PN500)</name>
    <name type="common">Cellular slime mold</name>
    <name type="synonym">Polysphondylium pallidum</name>
    <dbReference type="NCBI Taxonomy" id="670386"/>
    <lineage>
        <taxon>Eukaryota</taxon>
        <taxon>Amoebozoa</taxon>
        <taxon>Evosea</taxon>
        <taxon>Eumycetozoa</taxon>
        <taxon>Dictyostelia</taxon>
        <taxon>Acytosteliales</taxon>
        <taxon>Acytosteliaceae</taxon>
        <taxon>Heterostelium</taxon>
    </lineage>
</organism>
<dbReference type="GeneID" id="31359933"/>
<dbReference type="InterPro" id="IPR051251">
    <property type="entry name" value="STK_FNIP-Repeat"/>
</dbReference>
<feature type="region of interest" description="Disordered" evidence="1">
    <location>
        <begin position="649"/>
        <end position="678"/>
    </location>
</feature>
<evidence type="ECO:0000256" key="1">
    <source>
        <dbReference type="SAM" id="MobiDB-lite"/>
    </source>
</evidence>
<dbReference type="Gene3D" id="3.80.10.10">
    <property type="entry name" value="Ribonuclease Inhibitor"/>
    <property type="match status" value="1"/>
</dbReference>
<feature type="region of interest" description="Disordered" evidence="1">
    <location>
        <begin position="692"/>
        <end position="737"/>
    </location>
</feature>
<dbReference type="RefSeq" id="XP_020434868.1">
    <property type="nucleotide sequence ID" value="XM_020575348.1"/>
</dbReference>
<evidence type="ECO:0000313" key="2">
    <source>
        <dbReference type="EMBL" id="EFA82751.1"/>
    </source>
</evidence>
<dbReference type="AlphaFoldDB" id="D3B7K8"/>